<evidence type="ECO:0000256" key="1">
    <source>
        <dbReference type="ARBA" id="ARBA00022737"/>
    </source>
</evidence>
<keyword evidence="5" id="KW-1185">Reference proteome</keyword>
<proteinExistence type="predicted"/>
<dbReference type="SUPFAM" id="SSF55486">
    <property type="entry name" value="Metalloproteases ('zincins'), catalytic domain"/>
    <property type="match status" value="1"/>
</dbReference>
<reference evidence="5" key="1">
    <citation type="journal article" date="2022" name="Int. J. Syst. Evol. Microbiol.">
        <title>Anaeromyxobacter oryzae sp. nov., Anaeromyxobacter diazotrophicus sp. nov. and Anaeromyxobacter paludicola sp. nov., isolated from paddy soils.</title>
        <authorList>
            <person name="Itoh H."/>
            <person name="Xu Z."/>
            <person name="Mise K."/>
            <person name="Masuda Y."/>
            <person name="Ushijima N."/>
            <person name="Hayakawa C."/>
            <person name="Shiratori Y."/>
            <person name="Senoo K."/>
        </authorList>
    </citation>
    <scope>NUCLEOTIDE SEQUENCE [LARGE SCALE GENOMIC DNA]</scope>
    <source>
        <strain evidence="5">Red630</strain>
    </source>
</reference>
<dbReference type="RefSeq" id="WP_248343828.1">
    <property type="nucleotide sequence ID" value="NZ_AP025592.1"/>
</dbReference>
<dbReference type="InterPro" id="IPR019734">
    <property type="entry name" value="TPR_rpt"/>
</dbReference>
<dbReference type="CDD" id="cd12952">
    <property type="entry name" value="MMP_ACEL2062"/>
    <property type="match status" value="1"/>
</dbReference>
<dbReference type="Gene3D" id="3.30.2010.20">
    <property type="match status" value="1"/>
</dbReference>
<evidence type="ECO:0000313" key="5">
    <source>
        <dbReference type="Proteomes" id="UP001162734"/>
    </source>
</evidence>
<dbReference type="InterPro" id="IPR013105">
    <property type="entry name" value="TPR_2"/>
</dbReference>
<dbReference type="SUPFAM" id="SSF48452">
    <property type="entry name" value="TPR-like"/>
    <property type="match status" value="1"/>
</dbReference>
<dbReference type="PROSITE" id="PS50005">
    <property type="entry name" value="TPR"/>
    <property type="match status" value="1"/>
</dbReference>
<accession>A0ABN6N227</accession>
<gene>
    <name evidence="4" type="ORF">AMPC_03390</name>
</gene>
<dbReference type="Pfam" id="PF06262">
    <property type="entry name" value="Zincin_1"/>
    <property type="match status" value="1"/>
</dbReference>
<dbReference type="Pfam" id="PF07719">
    <property type="entry name" value="TPR_2"/>
    <property type="match status" value="1"/>
</dbReference>
<organism evidence="4 5">
    <name type="scientific">Anaeromyxobacter paludicola</name>
    <dbReference type="NCBI Taxonomy" id="2918171"/>
    <lineage>
        <taxon>Bacteria</taxon>
        <taxon>Pseudomonadati</taxon>
        <taxon>Myxococcota</taxon>
        <taxon>Myxococcia</taxon>
        <taxon>Myxococcales</taxon>
        <taxon>Cystobacterineae</taxon>
        <taxon>Anaeromyxobacteraceae</taxon>
        <taxon>Anaeromyxobacter</taxon>
    </lineage>
</organism>
<protein>
    <recommendedName>
        <fullName evidence="6">Tetratricopeptide repeat protein</fullName>
    </recommendedName>
</protein>
<evidence type="ECO:0008006" key="6">
    <source>
        <dbReference type="Google" id="ProtNLM"/>
    </source>
</evidence>
<keyword evidence="2 3" id="KW-0802">TPR repeat</keyword>
<sequence>MGRPPDSLEEEREACERALRERPDDLELLLDAAELHVGRLQQEDGDRELLERGLALARRGAKRARAAGEPEWEGEFALQEARALAQLGLAGEALARAEAGLRLLPGDLDLALERGLALHELCRFEEARDALAAVVREEPGDALAHHALGLALERLGEPREAARHLARATRLAPDDFPPPVALSPADFEARVEEALAALPEPVRRYLENVVIQVEDLPAADELRAEDPPLSPSILGLFRGSPLGEKASADPWSHFPSAIVLFQRNLERFARDERELTDEIRVTLLHEVGHFLGLDEEELYRRGLD</sequence>
<feature type="repeat" description="TPR" evidence="3">
    <location>
        <begin position="142"/>
        <end position="175"/>
    </location>
</feature>
<dbReference type="InterPro" id="IPR038555">
    <property type="entry name" value="Zincin_1_sf"/>
</dbReference>
<evidence type="ECO:0000256" key="2">
    <source>
        <dbReference type="ARBA" id="ARBA00022803"/>
    </source>
</evidence>
<keyword evidence="1" id="KW-0677">Repeat</keyword>
<dbReference type="InterPro" id="IPR011990">
    <property type="entry name" value="TPR-like_helical_dom_sf"/>
</dbReference>
<evidence type="ECO:0000256" key="3">
    <source>
        <dbReference type="PROSITE-ProRule" id="PRU00339"/>
    </source>
</evidence>
<dbReference type="SMART" id="SM00028">
    <property type="entry name" value="TPR"/>
    <property type="match status" value="2"/>
</dbReference>
<dbReference type="InterPro" id="IPR010428">
    <property type="entry name" value="Zincin_1"/>
</dbReference>
<dbReference type="Proteomes" id="UP001162734">
    <property type="component" value="Chromosome"/>
</dbReference>
<dbReference type="EMBL" id="AP025592">
    <property type="protein sequence ID" value="BDG07226.1"/>
    <property type="molecule type" value="Genomic_DNA"/>
</dbReference>
<evidence type="ECO:0000313" key="4">
    <source>
        <dbReference type="EMBL" id="BDG07226.1"/>
    </source>
</evidence>
<name>A0ABN6N227_9BACT</name>
<dbReference type="Gene3D" id="1.25.40.10">
    <property type="entry name" value="Tetratricopeptide repeat domain"/>
    <property type="match status" value="1"/>
</dbReference>